<dbReference type="OrthoDB" id="1856718at2759"/>
<organism evidence="2 3">
    <name type="scientific">Nitzschia inconspicua</name>
    <dbReference type="NCBI Taxonomy" id="303405"/>
    <lineage>
        <taxon>Eukaryota</taxon>
        <taxon>Sar</taxon>
        <taxon>Stramenopiles</taxon>
        <taxon>Ochrophyta</taxon>
        <taxon>Bacillariophyta</taxon>
        <taxon>Bacillariophyceae</taxon>
        <taxon>Bacillariophycidae</taxon>
        <taxon>Bacillariales</taxon>
        <taxon>Bacillariaceae</taxon>
        <taxon>Nitzschia</taxon>
    </lineage>
</organism>
<sequence>MTSLILVRNFAFSLVPSLLLLVHLPAIIDGFVTLVSSSHPHFHNFVPSVPWQQLTISSALGATSNGEESWNDATVLSAEAACSSGKSVLWKVQVEKGVNYTVPGQFLQLRKDDTTDPLFLAMCSPPNMDDTLEFLVKLTPNIPWLTDVKADTKVQVSNVMGRGFATAAEALQNNDKEADDGIDHMLLVATGSGVAPIMAAFRAPGWMDRVTYGSMYYGEWTVDDLCFQDELATEEAGINLVPCFSKQERDFTKGFWAGHVQMVMWQRGIVNPEKTLALVCGKKEMEEDVRQLLTRAGVKPERIVTNT</sequence>
<evidence type="ECO:0000313" key="2">
    <source>
        <dbReference type="EMBL" id="KAG7365220.1"/>
    </source>
</evidence>
<dbReference type="PANTHER" id="PTHR47215:SF1">
    <property type="entry name" value="F9L1.8 PROTEIN"/>
    <property type="match status" value="1"/>
</dbReference>
<dbReference type="CDD" id="cd00322">
    <property type="entry name" value="FNR_like"/>
    <property type="match status" value="1"/>
</dbReference>
<dbReference type="InterPro" id="IPR001433">
    <property type="entry name" value="OxRdtase_FAD/NAD-bd"/>
</dbReference>
<reference evidence="2" key="1">
    <citation type="journal article" date="2021" name="Sci. Rep.">
        <title>Diploid genomic architecture of Nitzschia inconspicua, an elite biomass production diatom.</title>
        <authorList>
            <person name="Oliver A."/>
            <person name="Podell S."/>
            <person name="Pinowska A."/>
            <person name="Traller J.C."/>
            <person name="Smith S.R."/>
            <person name="McClure R."/>
            <person name="Beliaev A."/>
            <person name="Bohutskyi P."/>
            <person name="Hill E.A."/>
            <person name="Rabines A."/>
            <person name="Zheng H."/>
            <person name="Allen L.Z."/>
            <person name="Kuo A."/>
            <person name="Grigoriev I.V."/>
            <person name="Allen A.E."/>
            <person name="Hazlebeck D."/>
            <person name="Allen E.E."/>
        </authorList>
    </citation>
    <scope>NUCLEOTIDE SEQUENCE</scope>
    <source>
        <strain evidence="2">Hildebrandi</strain>
    </source>
</reference>
<keyword evidence="3" id="KW-1185">Reference proteome</keyword>
<evidence type="ECO:0000313" key="3">
    <source>
        <dbReference type="Proteomes" id="UP000693970"/>
    </source>
</evidence>
<dbReference type="Proteomes" id="UP000693970">
    <property type="component" value="Unassembled WGS sequence"/>
</dbReference>
<protein>
    <submittedName>
        <fullName evidence="2">Oxidoreductase FAD/NADP-binding domain containing protein</fullName>
    </submittedName>
</protein>
<comment type="caution">
    <text evidence="2">The sequence shown here is derived from an EMBL/GenBank/DDBJ whole genome shotgun (WGS) entry which is preliminary data.</text>
</comment>
<dbReference type="Pfam" id="PF00175">
    <property type="entry name" value="NAD_binding_1"/>
    <property type="match status" value="1"/>
</dbReference>
<feature type="domain" description="Oxidoreductase FAD/NAD(P)-binding" evidence="1">
    <location>
        <begin position="187"/>
        <end position="290"/>
    </location>
</feature>
<gene>
    <name evidence="2" type="ORF">IV203_038423</name>
</gene>
<evidence type="ECO:0000259" key="1">
    <source>
        <dbReference type="Pfam" id="PF00175"/>
    </source>
</evidence>
<name>A0A9K3LNK8_9STRA</name>
<dbReference type="AlphaFoldDB" id="A0A9K3LNK8"/>
<dbReference type="EMBL" id="JAGRRH010000009">
    <property type="protein sequence ID" value="KAG7365220.1"/>
    <property type="molecule type" value="Genomic_DNA"/>
</dbReference>
<dbReference type="GO" id="GO:0016491">
    <property type="term" value="F:oxidoreductase activity"/>
    <property type="evidence" value="ECO:0007669"/>
    <property type="project" value="InterPro"/>
</dbReference>
<reference evidence="2" key="2">
    <citation type="submission" date="2021-04" db="EMBL/GenBank/DDBJ databases">
        <authorList>
            <person name="Podell S."/>
        </authorList>
    </citation>
    <scope>NUCLEOTIDE SEQUENCE</scope>
    <source>
        <strain evidence="2">Hildebrandi</strain>
    </source>
</reference>
<dbReference type="PANTHER" id="PTHR47215">
    <property type="match status" value="1"/>
</dbReference>
<accession>A0A9K3LNK8</accession>
<proteinExistence type="predicted"/>